<proteinExistence type="predicted"/>
<protein>
    <submittedName>
        <fullName evidence="1">Uncharacterized protein</fullName>
    </submittedName>
</protein>
<accession>A0ABN1TBC8</accession>
<organism evidence="1 2">
    <name type="scientific">Kitasatospora arboriphila</name>
    <dbReference type="NCBI Taxonomy" id="258052"/>
    <lineage>
        <taxon>Bacteria</taxon>
        <taxon>Bacillati</taxon>
        <taxon>Actinomycetota</taxon>
        <taxon>Actinomycetes</taxon>
        <taxon>Kitasatosporales</taxon>
        <taxon>Streptomycetaceae</taxon>
        <taxon>Kitasatospora</taxon>
    </lineage>
</organism>
<comment type="caution">
    <text evidence="1">The sequence shown here is derived from an EMBL/GenBank/DDBJ whole genome shotgun (WGS) entry which is preliminary data.</text>
</comment>
<dbReference type="Proteomes" id="UP001499987">
    <property type="component" value="Unassembled WGS sequence"/>
</dbReference>
<name>A0ABN1TBC8_9ACTN</name>
<dbReference type="EMBL" id="BAAALD010000006">
    <property type="protein sequence ID" value="GAA1072851.1"/>
    <property type="molecule type" value="Genomic_DNA"/>
</dbReference>
<evidence type="ECO:0000313" key="1">
    <source>
        <dbReference type="EMBL" id="GAA1072851.1"/>
    </source>
</evidence>
<reference evidence="1 2" key="1">
    <citation type="journal article" date="2019" name="Int. J. Syst. Evol. Microbiol.">
        <title>The Global Catalogue of Microorganisms (GCM) 10K type strain sequencing project: providing services to taxonomists for standard genome sequencing and annotation.</title>
        <authorList>
            <consortium name="The Broad Institute Genomics Platform"/>
            <consortium name="The Broad Institute Genome Sequencing Center for Infectious Disease"/>
            <person name="Wu L."/>
            <person name="Ma J."/>
        </authorList>
    </citation>
    <scope>NUCLEOTIDE SEQUENCE [LARGE SCALE GENOMIC DNA]</scope>
    <source>
        <strain evidence="1 2">JCM 13002</strain>
    </source>
</reference>
<evidence type="ECO:0000313" key="2">
    <source>
        <dbReference type="Proteomes" id="UP001499987"/>
    </source>
</evidence>
<gene>
    <name evidence="1" type="ORF">GCM10009663_10820</name>
</gene>
<sequence length="111" mass="10867">MLVAGTVLGLPSTAEAKATRYRQGSANDVSRASWAGPAYTMNGSGGIVGATMAKAVDAIRGCTGTVDVTVLAASAASGSPAPECDVIAGLPNVNSCTTYVLTSAQDASGSQ</sequence>
<keyword evidence="2" id="KW-1185">Reference proteome</keyword>
<dbReference type="RefSeq" id="WP_344622323.1">
    <property type="nucleotide sequence ID" value="NZ_BAAALD010000006.1"/>
</dbReference>